<keyword evidence="1" id="KW-0812">Transmembrane</keyword>
<proteinExistence type="predicted"/>
<feature type="transmembrane region" description="Helical" evidence="1">
    <location>
        <begin position="218"/>
        <end position="238"/>
    </location>
</feature>
<dbReference type="GO" id="GO:0006457">
    <property type="term" value="P:protein folding"/>
    <property type="evidence" value="ECO:0007669"/>
    <property type="project" value="TreeGrafter"/>
</dbReference>
<evidence type="ECO:0000313" key="3">
    <source>
        <dbReference type="Proteomes" id="UP000278143"/>
    </source>
</evidence>
<accession>A0A4P9YZ28</accession>
<dbReference type="PANTHER" id="PTHR35329:SF1">
    <property type="entry name" value="CHITIN SYNTHASE EXPORT CHAPERONE"/>
    <property type="match status" value="1"/>
</dbReference>
<gene>
    <name evidence="2" type="ORF">SYNPS1DRAFT_15945</name>
</gene>
<feature type="transmembrane region" description="Helical" evidence="1">
    <location>
        <begin position="79"/>
        <end position="100"/>
    </location>
</feature>
<keyword evidence="1" id="KW-1133">Transmembrane helix</keyword>
<keyword evidence="1" id="KW-0472">Membrane</keyword>
<dbReference type="PANTHER" id="PTHR35329">
    <property type="entry name" value="CHITIN SYNTHASE EXPORT CHAPERONE"/>
    <property type="match status" value="1"/>
</dbReference>
<organism evidence="2 3">
    <name type="scientific">Syncephalis pseudoplumigaleata</name>
    <dbReference type="NCBI Taxonomy" id="1712513"/>
    <lineage>
        <taxon>Eukaryota</taxon>
        <taxon>Fungi</taxon>
        <taxon>Fungi incertae sedis</taxon>
        <taxon>Zoopagomycota</taxon>
        <taxon>Zoopagomycotina</taxon>
        <taxon>Zoopagomycetes</taxon>
        <taxon>Zoopagales</taxon>
        <taxon>Piptocephalidaceae</taxon>
        <taxon>Syncephalis</taxon>
    </lineage>
</organism>
<dbReference type="InterPro" id="IPR022057">
    <property type="entry name" value="Chs7"/>
</dbReference>
<dbReference type="Proteomes" id="UP000278143">
    <property type="component" value="Unassembled WGS sequence"/>
</dbReference>
<feature type="transmembrane region" description="Helical" evidence="1">
    <location>
        <begin position="46"/>
        <end position="67"/>
    </location>
</feature>
<dbReference type="Pfam" id="PF12271">
    <property type="entry name" value="Chs7"/>
    <property type="match status" value="1"/>
</dbReference>
<feature type="transmembrane region" description="Helical" evidence="1">
    <location>
        <begin position="186"/>
        <end position="206"/>
    </location>
</feature>
<dbReference type="GO" id="GO:0051082">
    <property type="term" value="F:unfolded protein binding"/>
    <property type="evidence" value="ECO:0007669"/>
    <property type="project" value="TreeGrafter"/>
</dbReference>
<dbReference type="EMBL" id="KZ989825">
    <property type="protein sequence ID" value="RKP25248.1"/>
    <property type="molecule type" value="Genomic_DNA"/>
</dbReference>
<keyword evidence="3" id="KW-1185">Reference proteome</keyword>
<feature type="transmembrane region" description="Helical" evidence="1">
    <location>
        <begin position="250"/>
        <end position="271"/>
    </location>
</feature>
<evidence type="ECO:0000256" key="1">
    <source>
        <dbReference type="SAM" id="Phobius"/>
    </source>
</evidence>
<dbReference type="GO" id="GO:0005789">
    <property type="term" value="C:endoplasmic reticulum membrane"/>
    <property type="evidence" value="ECO:0007669"/>
    <property type="project" value="TreeGrafter"/>
</dbReference>
<sequence length="308" mass="33159">MTVTFGKFDLCRTASYPICMLFSGVTPDCVVQDYLKEAGFPHKADLANFVASLLLALLAIYLMFRSYRKYAAVGRKEMYIMFGYLFLAAVAQIILTTGVAGNGKAGKVITAVQAGFTVATFWTLLVNGVVGFQLAEDGTLFSTLAVAGSGGVVAIITAIFSVDAGLQLTSLAPPPNASDPQSMPVWILYFIVPAACIGGYLILQTIMILRLLGTRRPLVTLFMAVVAIAVAQVFIIVTSTPICTASNSKINGSFAGTILTGVAVVFLYRYWDSITEGKTMLRAHVMHEVVLIIYTAILDEWDEYGNNV</sequence>
<reference evidence="3" key="1">
    <citation type="journal article" date="2018" name="Nat. Microbiol.">
        <title>Leveraging single-cell genomics to expand the fungal tree of life.</title>
        <authorList>
            <person name="Ahrendt S.R."/>
            <person name="Quandt C.A."/>
            <person name="Ciobanu D."/>
            <person name="Clum A."/>
            <person name="Salamov A."/>
            <person name="Andreopoulos B."/>
            <person name="Cheng J.F."/>
            <person name="Woyke T."/>
            <person name="Pelin A."/>
            <person name="Henrissat B."/>
            <person name="Reynolds N.K."/>
            <person name="Benny G.L."/>
            <person name="Smith M.E."/>
            <person name="James T.Y."/>
            <person name="Grigoriev I.V."/>
        </authorList>
    </citation>
    <scope>NUCLEOTIDE SEQUENCE [LARGE SCALE GENOMIC DNA]</scope>
    <source>
        <strain evidence="3">Benny S71-1</strain>
    </source>
</reference>
<dbReference type="AlphaFoldDB" id="A0A4P9YZ28"/>
<feature type="transmembrane region" description="Helical" evidence="1">
    <location>
        <begin position="112"/>
        <end position="132"/>
    </location>
</feature>
<evidence type="ECO:0000313" key="2">
    <source>
        <dbReference type="EMBL" id="RKP25248.1"/>
    </source>
</evidence>
<name>A0A4P9YZ28_9FUNG</name>
<protein>
    <submittedName>
        <fullName evidence="2">Chitin synthase III catalytic subunit</fullName>
    </submittedName>
</protein>
<dbReference type="OrthoDB" id="5582162at2759"/>
<feature type="transmembrane region" description="Helical" evidence="1">
    <location>
        <begin position="144"/>
        <end position="166"/>
    </location>
</feature>